<evidence type="ECO:0000256" key="2">
    <source>
        <dbReference type="SAM" id="SignalP"/>
    </source>
</evidence>
<dbReference type="InterPro" id="IPR045197">
    <property type="entry name" value="NUP210-like"/>
</dbReference>
<dbReference type="InterPro" id="IPR003343">
    <property type="entry name" value="Big_2"/>
</dbReference>
<dbReference type="InterPro" id="IPR008964">
    <property type="entry name" value="Invasin/intimin_cell_adhesion"/>
</dbReference>
<dbReference type="SMART" id="SM00635">
    <property type="entry name" value="BID_2"/>
    <property type="match status" value="4"/>
</dbReference>
<dbReference type="SUPFAM" id="SSF49373">
    <property type="entry name" value="Invasin/intimin cell-adhesion fragments"/>
    <property type="match status" value="4"/>
</dbReference>
<organism evidence="4 5">
    <name type="scientific">Eubacterium ventriosum</name>
    <dbReference type="NCBI Taxonomy" id="39496"/>
    <lineage>
        <taxon>Bacteria</taxon>
        <taxon>Bacillati</taxon>
        <taxon>Bacillota</taxon>
        <taxon>Clostridia</taxon>
        <taxon>Eubacteriales</taxon>
        <taxon>Eubacteriaceae</taxon>
        <taxon>Eubacterium</taxon>
    </lineage>
</organism>
<comment type="caution">
    <text evidence="4">The sequence shown here is derived from an EMBL/GenBank/DDBJ whole genome shotgun (WGS) entry which is preliminary data.</text>
</comment>
<evidence type="ECO:0000259" key="3">
    <source>
        <dbReference type="PROSITE" id="PS50022"/>
    </source>
</evidence>
<proteinExistence type="predicted"/>
<dbReference type="AlphaFoldDB" id="A0A413SXJ5"/>
<gene>
    <name evidence="4" type="ORF">DW918_12430</name>
</gene>
<protein>
    <recommendedName>
        <fullName evidence="3">F5/8 type C domain-containing protein</fullName>
    </recommendedName>
</protein>
<dbReference type="InterPro" id="IPR008979">
    <property type="entry name" value="Galactose-bd-like_sf"/>
</dbReference>
<dbReference type="Gene3D" id="2.60.40.10">
    <property type="entry name" value="Immunoglobulins"/>
    <property type="match status" value="2"/>
</dbReference>
<dbReference type="EMBL" id="QSFV01000083">
    <property type="protein sequence ID" value="RHA74096.1"/>
    <property type="molecule type" value="Genomic_DNA"/>
</dbReference>
<dbReference type="SUPFAM" id="SSF49785">
    <property type="entry name" value="Galactose-binding domain-like"/>
    <property type="match status" value="2"/>
</dbReference>
<keyword evidence="2" id="KW-0732">Signal</keyword>
<dbReference type="PANTHER" id="PTHR23019">
    <property type="entry name" value="NUCLEAR PORE MEMBRANE GLYCOPROTEIN GP210-RELATED"/>
    <property type="match status" value="1"/>
</dbReference>
<dbReference type="Gene3D" id="2.60.40.1080">
    <property type="match status" value="4"/>
</dbReference>
<evidence type="ECO:0000256" key="1">
    <source>
        <dbReference type="ARBA" id="ARBA00023295"/>
    </source>
</evidence>
<accession>A0A413SXJ5</accession>
<reference evidence="4 5" key="1">
    <citation type="submission" date="2018-08" db="EMBL/GenBank/DDBJ databases">
        <title>A genome reference for cultivated species of the human gut microbiota.</title>
        <authorList>
            <person name="Zou Y."/>
            <person name="Xue W."/>
            <person name="Luo G."/>
        </authorList>
    </citation>
    <scope>NUCLEOTIDE SEQUENCE [LARGE SCALE GENOMIC DNA]</scope>
    <source>
        <strain evidence="4 5">AM42-30</strain>
    </source>
</reference>
<dbReference type="RefSeq" id="WP_118031091.1">
    <property type="nucleotide sequence ID" value="NZ_QSFV01000083.1"/>
</dbReference>
<evidence type="ECO:0000313" key="4">
    <source>
        <dbReference type="EMBL" id="RHA74096.1"/>
    </source>
</evidence>
<feature type="domain" description="F5/8 type C" evidence="3">
    <location>
        <begin position="18"/>
        <end position="171"/>
    </location>
</feature>
<keyword evidence="1" id="KW-0378">Hydrolase</keyword>
<feature type="signal peptide" evidence="2">
    <location>
        <begin position="1"/>
        <end position="24"/>
    </location>
</feature>
<dbReference type="GO" id="GO:0016798">
    <property type="term" value="F:hydrolase activity, acting on glycosyl bonds"/>
    <property type="evidence" value="ECO:0007669"/>
    <property type="project" value="UniProtKB-KW"/>
</dbReference>
<dbReference type="Pfam" id="PF00754">
    <property type="entry name" value="F5_F8_type_C"/>
    <property type="match status" value="2"/>
</dbReference>
<dbReference type="Proteomes" id="UP000285740">
    <property type="component" value="Unassembled WGS sequence"/>
</dbReference>
<dbReference type="PROSITE" id="PS50022">
    <property type="entry name" value="FA58C_3"/>
    <property type="match status" value="2"/>
</dbReference>
<dbReference type="PANTHER" id="PTHR23019:SF0">
    <property type="entry name" value="NUCLEAR PORE MEMBRANE GLYCOPROTEIN 210"/>
    <property type="match status" value="1"/>
</dbReference>
<keyword evidence="1" id="KW-0326">Glycosidase</keyword>
<dbReference type="Gene3D" id="2.60.120.260">
    <property type="entry name" value="Galactose-binding domain-like"/>
    <property type="match status" value="2"/>
</dbReference>
<feature type="chain" id="PRO_5018979542" description="F5/8 type C domain-containing protein" evidence="2">
    <location>
        <begin position="25"/>
        <end position="853"/>
    </location>
</feature>
<dbReference type="Pfam" id="PF02368">
    <property type="entry name" value="Big_2"/>
    <property type="match status" value="4"/>
</dbReference>
<name>A0A413SXJ5_9FIRM</name>
<feature type="domain" description="F5/8 type C" evidence="3">
    <location>
        <begin position="174"/>
        <end position="317"/>
    </location>
</feature>
<sequence>MKKLVACLLSVATMVATLYTPAFAYEGQPLGRNVAYNRTVNVSNSFNTNEYNKPDFLTDGNLERGYQTACVSSNKDNPYEDPQTWSMDLGRSYEIDKVVLYWENAAAKKYKIYVSENKTDWMEVASEEAGEKGRFKYDFAPTNARYVKIELEERTMEIYGYCMYEWQIFTVGSVEEKEVPNLAENATAVASSDDGENSAEKAIDGDEGTMWRTEYIQDQTVTDEEKANENITLSWNSPQTFDTVKVKWGGGYMKGYKLQTSDDGETWTDMYEVTSGIASEYRNIRLKEAVTTSHLRLQGITFGAYCFEICEIQVYDQTNIPVESINLNYTSKKLNLDKEEDNKVELDYNIAPSNTSQTDVVWSSSNEAVAEVKNGVVTGKSVGRADITIASKDNPNVKKTCVVYVSKELDKSKVTAVRNDKNINVNWTKVAHASSYVLSRYNKSTGIVNDIYEGTDTAFEDKDLTSGKYVYTVKVIVDENDADTNLYSNSVSEESEAVIIPEPVTGIEVANDYQHMGLFVGGSGKIRYSVLPGNATNTNVTFKSLNEKVATVDANGVVTGVSEGNADIVITTEEGGFEAKCTVRVDGIYARGIERVGDKTVTMGLNQTRQLQVKITPSDTTNKNVQWTSSNNSVATVDSNGVITSKNSGSTIITATTHNELKTEFFIEVETSVTNITLNSNEINLNTGGTFKLDATVNPSNASNKNIKWISANESIATVDQSGNVAADVAGTTYISAVSADGKVVATCTVNVSKPVVTKPAKVKIKSAKKKGKKVTLKWKKISDAAGYVVYMKTNSGKFKAVKTVKKAKKVKAVIILKKGNKYSFKIRAYKLDEETNVYGAIQKLRKLKLSSL</sequence>
<dbReference type="InterPro" id="IPR000421">
    <property type="entry name" value="FA58C"/>
</dbReference>
<evidence type="ECO:0000313" key="5">
    <source>
        <dbReference type="Proteomes" id="UP000285740"/>
    </source>
</evidence>
<dbReference type="InterPro" id="IPR013783">
    <property type="entry name" value="Ig-like_fold"/>
</dbReference>